<name>A0AAU8B4F8_9CAUD</name>
<accession>A0AAU8B4F8</accession>
<dbReference type="InterPro" id="IPR008840">
    <property type="entry name" value="Sipho_Gp157"/>
</dbReference>
<sequence>MNLYKLDRRWKNLRELLENKEVDKDVLQASLNEIGEQREEKYENIAKVIKSIELEAKAIREEKIRLDKREKMLERNAKNLKEYLASSLILRGVNKVKTKLFTFYFRKNKKLHVDEDLIEDKYIKTLKTIDTDSIRIDLQEGKEVVGAKLEESKSLIIQ</sequence>
<feature type="coiled-coil region" evidence="1">
    <location>
        <begin position="17"/>
        <end position="76"/>
    </location>
</feature>
<keyword evidence="1" id="KW-0175">Coiled coil</keyword>
<protein>
    <submittedName>
        <fullName evidence="2">Resistance protein</fullName>
    </submittedName>
</protein>
<dbReference type="EMBL" id="PP511706">
    <property type="protein sequence ID" value="XCD06762.1"/>
    <property type="molecule type" value="Genomic_DNA"/>
</dbReference>
<organism evidence="2">
    <name type="scientific">Dulem virus 30</name>
    <dbReference type="NCBI Taxonomy" id="3145748"/>
    <lineage>
        <taxon>Viruses</taxon>
        <taxon>Duplodnaviria</taxon>
        <taxon>Heunggongvirae</taxon>
        <taxon>Uroviricota</taxon>
        <taxon>Caudoviricetes</taxon>
    </lineage>
</organism>
<dbReference type="Pfam" id="PF05565">
    <property type="entry name" value="Sipho_Gp157"/>
    <property type="match status" value="1"/>
</dbReference>
<evidence type="ECO:0000256" key="1">
    <source>
        <dbReference type="SAM" id="Coils"/>
    </source>
</evidence>
<reference evidence="2" key="1">
    <citation type="submission" date="2024-03" db="EMBL/GenBank/DDBJ databases">
        <title>Diverse circular DNA viruses in blood, oral, and fecal samples of captive lemurs.</title>
        <authorList>
            <person name="Paietta E.N."/>
            <person name="Kraberger S."/>
            <person name="Lund M.C."/>
            <person name="Custer J.M."/>
            <person name="Vargas K.M."/>
            <person name="Ehmke E.E."/>
            <person name="Yoder A.D."/>
            <person name="Varsani A."/>
        </authorList>
    </citation>
    <scope>NUCLEOTIDE SEQUENCE</scope>
    <source>
        <strain evidence="2">Duke_26_2</strain>
    </source>
</reference>
<proteinExistence type="predicted"/>
<evidence type="ECO:0000313" key="2">
    <source>
        <dbReference type="EMBL" id="XCD06762.1"/>
    </source>
</evidence>